<proteinExistence type="predicted"/>
<evidence type="ECO:0000313" key="1">
    <source>
        <dbReference type="EMBL" id="KGD67576.1"/>
    </source>
</evidence>
<dbReference type="EMBL" id="JRHH01000004">
    <property type="protein sequence ID" value="KGD67576.1"/>
    <property type="molecule type" value="Genomic_DNA"/>
</dbReference>
<organism evidence="1 2">
    <name type="scientific">Flavobacterium aquatile LMG 4008 = ATCC 11947</name>
    <dbReference type="NCBI Taxonomy" id="1453498"/>
    <lineage>
        <taxon>Bacteria</taxon>
        <taxon>Pseudomonadati</taxon>
        <taxon>Bacteroidota</taxon>
        <taxon>Flavobacteriia</taxon>
        <taxon>Flavobacteriales</taxon>
        <taxon>Flavobacteriaceae</taxon>
        <taxon>Flavobacterium</taxon>
    </lineage>
</organism>
<accession>A0A095SSJ0</accession>
<dbReference type="RefSeq" id="WP_035126897.1">
    <property type="nucleotide sequence ID" value="NZ_JRHH01000004.1"/>
</dbReference>
<comment type="caution">
    <text evidence="1">The sequence shown here is derived from an EMBL/GenBank/DDBJ whole genome shotgun (WGS) entry which is preliminary data.</text>
</comment>
<name>A0A095SSJ0_9FLAO</name>
<protein>
    <submittedName>
        <fullName evidence="1">Uncharacterized protein</fullName>
    </submittedName>
</protein>
<sequence>METNEIYLLKKNMQLENENFIVKKGTYLKVVGLHDVSDDLIPTKVVVQFDKINGHYLINEVDFKNQLENNSLYPITAPKYQINDCVTHQNHGNGTVTLSNYDKILKTYLYTVKFKTGSLVVLENDLRNCQ</sequence>
<reference evidence="1 2" key="1">
    <citation type="submission" date="2014-09" db="EMBL/GenBank/DDBJ databases">
        <title>Whole Genome Shotgun of Flavobacterium aquatile LMG 4008.</title>
        <authorList>
            <person name="Gale A.N."/>
            <person name="Pipes S.E."/>
            <person name="Newman J.D."/>
        </authorList>
    </citation>
    <scope>NUCLEOTIDE SEQUENCE [LARGE SCALE GENOMIC DNA]</scope>
    <source>
        <strain evidence="1 2">LMG 4008</strain>
    </source>
</reference>
<evidence type="ECO:0000313" key="2">
    <source>
        <dbReference type="Proteomes" id="UP000029554"/>
    </source>
</evidence>
<keyword evidence="2" id="KW-1185">Reference proteome</keyword>
<dbReference type="AlphaFoldDB" id="A0A095SSJ0"/>
<gene>
    <name evidence="1" type="ORF">LG45_10575</name>
</gene>
<dbReference type="Proteomes" id="UP000029554">
    <property type="component" value="Unassembled WGS sequence"/>
</dbReference>
<dbReference type="STRING" id="1453498.LG45_10575"/>